<accession>A0A2G3PQE7</accession>
<dbReference type="SUPFAM" id="SSF54285">
    <property type="entry name" value="MoaD/ThiS"/>
    <property type="match status" value="1"/>
</dbReference>
<accession>A0A495K8P7</accession>
<dbReference type="Gene3D" id="3.10.20.30">
    <property type="match status" value="1"/>
</dbReference>
<evidence type="ECO:0000313" key="3">
    <source>
        <dbReference type="EMBL" id="RKR97135.1"/>
    </source>
</evidence>
<organism evidence="2 4">
    <name type="scientific">Williamsia marianensis</name>
    <dbReference type="NCBI Taxonomy" id="85044"/>
    <lineage>
        <taxon>Bacteria</taxon>
        <taxon>Bacillati</taxon>
        <taxon>Actinomycetota</taxon>
        <taxon>Actinomycetes</taxon>
        <taxon>Mycobacteriales</taxon>
        <taxon>Nocardiaceae</taxon>
        <taxon>Williamsia</taxon>
    </lineage>
</organism>
<dbReference type="Pfam" id="PF02597">
    <property type="entry name" value="ThiS"/>
    <property type="match status" value="1"/>
</dbReference>
<name>A0A2G3PQE7_WILMA</name>
<dbReference type="InterPro" id="IPR010035">
    <property type="entry name" value="Thi_S"/>
</dbReference>
<evidence type="ECO:0000313" key="1">
    <source>
        <dbReference type="EMBL" id="MDV7135005.1"/>
    </source>
</evidence>
<evidence type="ECO:0000313" key="5">
    <source>
        <dbReference type="Proteomes" id="UP000274762"/>
    </source>
</evidence>
<dbReference type="Proteomes" id="UP000225108">
    <property type="component" value="Unassembled WGS sequence"/>
</dbReference>
<dbReference type="RefSeq" id="WP_023956287.1">
    <property type="nucleotide sequence ID" value="NZ_CBCRXS010000003.1"/>
</dbReference>
<reference evidence="2 4" key="1">
    <citation type="submission" date="2017-10" db="EMBL/GenBank/DDBJ databases">
        <title>The draft genome sequence of Williamsia sp. BULT 1.1 isolated from the semi-arid grassland soils from South Africa.</title>
        <authorList>
            <person name="Kabwe M.H."/>
            <person name="Govender N."/>
            <person name="Mutseka Lunga P."/>
            <person name="Vikram S."/>
            <person name="Makhalanyane T.P."/>
        </authorList>
    </citation>
    <scope>NUCLEOTIDE SEQUENCE [LARGE SCALE GENOMIC DNA]</scope>
    <source>
        <strain evidence="2 4">BULT 1.1</strain>
    </source>
</reference>
<dbReference type="EMBL" id="RBKV01000001">
    <property type="protein sequence ID" value="RKR97135.1"/>
    <property type="molecule type" value="Genomic_DNA"/>
</dbReference>
<dbReference type="PANTHER" id="PTHR34472:SF1">
    <property type="entry name" value="SULFUR CARRIER PROTEIN THIS"/>
    <property type="match status" value="1"/>
</dbReference>
<reference evidence="3 5" key="2">
    <citation type="submission" date="2018-10" db="EMBL/GenBank/DDBJ databases">
        <title>Sequencing the genomes of 1000 actinobacteria strains.</title>
        <authorList>
            <person name="Klenk H.-P."/>
        </authorList>
    </citation>
    <scope>NUCLEOTIDE SEQUENCE [LARGE SCALE GENOMIC DNA]</scope>
    <source>
        <strain evidence="3 5">DSM 44343</strain>
    </source>
</reference>
<comment type="caution">
    <text evidence="2">The sequence shown here is derived from an EMBL/GenBank/DDBJ whole genome shotgun (WGS) entry which is preliminary data.</text>
</comment>
<dbReference type="InterPro" id="IPR003749">
    <property type="entry name" value="ThiS/MoaD-like"/>
</dbReference>
<dbReference type="EMBL" id="PEBD01000004">
    <property type="protein sequence ID" value="PHV68067.1"/>
    <property type="molecule type" value="Genomic_DNA"/>
</dbReference>
<dbReference type="PANTHER" id="PTHR34472">
    <property type="entry name" value="SULFUR CARRIER PROTEIN THIS"/>
    <property type="match status" value="1"/>
</dbReference>
<evidence type="ECO:0000313" key="4">
    <source>
        <dbReference type="Proteomes" id="UP000225108"/>
    </source>
</evidence>
<proteinExistence type="predicted"/>
<dbReference type="Proteomes" id="UP000274762">
    <property type="component" value="Unassembled WGS sequence"/>
</dbReference>
<evidence type="ECO:0000313" key="6">
    <source>
        <dbReference type="Proteomes" id="UP001185792"/>
    </source>
</evidence>
<dbReference type="InterPro" id="IPR016155">
    <property type="entry name" value="Mopterin_synth/thiamin_S_b"/>
</dbReference>
<dbReference type="OrthoDB" id="163636at2"/>
<gene>
    <name evidence="2" type="primary">thiS</name>
    <name evidence="2" type="ORF">CSW57_02020</name>
    <name evidence="3" type="ORF">DFJ75_4000</name>
    <name evidence="1" type="ORF">R4198_14970</name>
</gene>
<dbReference type="AlphaFoldDB" id="A0A2G3PQE7"/>
<keyword evidence="6" id="KW-1185">Reference proteome</keyword>
<sequence length="67" mass="7064">MATDVNVNGDDVRLPDGATVLTLLDQLDLPRTGVAVAVDGVVHPQSRWAQELGPCERIEILTAVQGG</sequence>
<dbReference type="NCBIfam" id="TIGR01683">
    <property type="entry name" value="thiS"/>
    <property type="match status" value="1"/>
</dbReference>
<evidence type="ECO:0000313" key="2">
    <source>
        <dbReference type="EMBL" id="PHV68067.1"/>
    </source>
</evidence>
<dbReference type="Proteomes" id="UP001185792">
    <property type="component" value="Unassembled WGS sequence"/>
</dbReference>
<dbReference type="EMBL" id="JAWLUM010000002">
    <property type="protein sequence ID" value="MDV7135005.1"/>
    <property type="molecule type" value="Genomic_DNA"/>
</dbReference>
<dbReference type="InterPro" id="IPR012675">
    <property type="entry name" value="Beta-grasp_dom_sf"/>
</dbReference>
<reference evidence="1 6" key="3">
    <citation type="submission" date="2023-10" db="EMBL/GenBank/DDBJ databases">
        <title>Development of a sustainable strategy for remediation of hydrocarbon-contaminated territories based on the waste exchange concept.</title>
        <authorList>
            <person name="Krivoruchko A."/>
        </authorList>
    </citation>
    <scope>NUCLEOTIDE SEQUENCE [LARGE SCALE GENOMIC DNA]</scope>
    <source>
        <strain evidence="1 6">IEGM 1236</strain>
    </source>
</reference>
<protein>
    <submittedName>
        <fullName evidence="1 3">Sulfur carrier protein</fullName>
    </submittedName>
    <submittedName>
        <fullName evidence="2">Thiamine biosynthesis protein ThiS</fullName>
    </submittedName>
</protein>